<dbReference type="EMBL" id="BGPR01031740">
    <property type="protein sequence ID" value="GBO04961.1"/>
    <property type="molecule type" value="Genomic_DNA"/>
</dbReference>
<reference evidence="2 3" key="1">
    <citation type="journal article" date="2019" name="Sci. Rep.">
        <title>Orb-weaving spider Araneus ventricosus genome elucidates the spidroin gene catalogue.</title>
        <authorList>
            <person name="Kono N."/>
            <person name="Nakamura H."/>
            <person name="Ohtoshi R."/>
            <person name="Moran D.A.P."/>
            <person name="Shinohara A."/>
            <person name="Yoshida Y."/>
            <person name="Fujiwara M."/>
            <person name="Mori M."/>
            <person name="Tomita M."/>
            <person name="Arakawa K."/>
        </authorList>
    </citation>
    <scope>NUCLEOTIDE SEQUENCE [LARGE SCALE GENOMIC DNA]</scope>
</reference>
<keyword evidence="3" id="KW-1185">Reference proteome</keyword>
<dbReference type="Proteomes" id="UP000499080">
    <property type="component" value="Unassembled WGS sequence"/>
</dbReference>
<protein>
    <submittedName>
        <fullName evidence="2">Uncharacterized protein</fullName>
    </submittedName>
</protein>
<sequence length="155" mass="18142">MNIYYYFVSNYSISLSVKRNVVCVKRIQNSISVGYTYVLVDFSIDIHKTSFKTKQTFIRTLKIPPLHFVTAYEVIIRSSMKGRKEKKMNEEMKKSKLLNRKGKKKLLNEDAKTKSKWLKGSGRRNKKLLNEDAKAKSKWLNGSGRRNKKSHNSIY</sequence>
<name>A0A4Y2TY27_ARAVE</name>
<accession>A0A4Y2TY27</accession>
<evidence type="ECO:0000256" key="1">
    <source>
        <dbReference type="SAM" id="MobiDB-lite"/>
    </source>
</evidence>
<feature type="compositionally biased region" description="Basic residues" evidence="1">
    <location>
        <begin position="145"/>
        <end position="155"/>
    </location>
</feature>
<organism evidence="2 3">
    <name type="scientific">Araneus ventricosus</name>
    <name type="common">Orbweaver spider</name>
    <name type="synonym">Epeira ventricosa</name>
    <dbReference type="NCBI Taxonomy" id="182803"/>
    <lineage>
        <taxon>Eukaryota</taxon>
        <taxon>Metazoa</taxon>
        <taxon>Ecdysozoa</taxon>
        <taxon>Arthropoda</taxon>
        <taxon>Chelicerata</taxon>
        <taxon>Arachnida</taxon>
        <taxon>Araneae</taxon>
        <taxon>Araneomorphae</taxon>
        <taxon>Entelegynae</taxon>
        <taxon>Araneoidea</taxon>
        <taxon>Araneidae</taxon>
        <taxon>Araneus</taxon>
    </lineage>
</organism>
<feature type="compositionally biased region" description="Basic residues" evidence="1">
    <location>
        <begin position="114"/>
        <end position="127"/>
    </location>
</feature>
<evidence type="ECO:0000313" key="3">
    <source>
        <dbReference type="Proteomes" id="UP000499080"/>
    </source>
</evidence>
<gene>
    <name evidence="2" type="ORF">AVEN_150773_1</name>
</gene>
<feature type="region of interest" description="Disordered" evidence="1">
    <location>
        <begin position="82"/>
        <end position="155"/>
    </location>
</feature>
<proteinExistence type="predicted"/>
<comment type="caution">
    <text evidence="2">The sequence shown here is derived from an EMBL/GenBank/DDBJ whole genome shotgun (WGS) entry which is preliminary data.</text>
</comment>
<feature type="compositionally biased region" description="Basic residues" evidence="1">
    <location>
        <begin position="95"/>
        <end position="105"/>
    </location>
</feature>
<evidence type="ECO:0000313" key="2">
    <source>
        <dbReference type="EMBL" id="GBO04961.1"/>
    </source>
</evidence>
<dbReference type="AlphaFoldDB" id="A0A4Y2TY27"/>